<protein>
    <recommendedName>
        <fullName evidence="2">ABM domain-containing protein</fullName>
    </recommendedName>
</protein>
<dbReference type="Gene3D" id="3.30.70.100">
    <property type="match status" value="1"/>
</dbReference>
<organism evidence="1">
    <name type="scientific">Methyloraptor flagellatus</name>
    <dbReference type="NCBI Taxonomy" id="3162530"/>
    <lineage>
        <taxon>Bacteria</taxon>
        <taxon>Pseudomonadati</taxon>
        <taxon>Pseudomonadota</taxon>
        <taxon>Alphaproteobacteria</taxon>
        <taxon>Hyphomicrobiales</taxon>
        <taxon>Ancalomicrobiaceae</taxon>
        <taxon>Methyloraptor</taxon>
    </lineage>
</organism>
<dbReference type="InterPro" id="IPR011008">
    <property type="entry name" value="Dimeric_a/b-barrel"/>
</dbReference>
<evidence type="ECO:0000313" key="1">
    <source>
        <dbReference type="EMBL" id="XBY46233.1"/>
    </source>
</evidence>
<dbReference type="SUPFAM" id="SSF54909">
    <property type="entry name" value="Dimeric alpha+beta barrel"/>
    <property type="match status" value="1"/>
</dbReference>
<name>A0AAU7XH98_9HYPH</name>
<gene>
    <name evidence="1" type="ORF">ABS361_08430</name>
</gene>
<reference evidence="1" key="1">
    <citation type="submission" date="2024-06" db="EMBL/GenBank/DDBJ databases">
        <title>Methylostella associata gen. nov., sp. nov., a novel Ancalomicrobiaceae-affiliated facultatively methylotrophic bacteria that feed on methanotrophs of the genus Methylococcus.</title>
        <authorList>
            <person name="Saltykova V."/>
            <person name="Danilova O.V."/>
            <person name="Oshkin I.Y."/>
            <person name="Belova S.E."/>
            <person name="Pimenov N.V."/>
            <person name="Dedysh S.N."/>
        </authorList>
    </citation>
    <scope>NUCLEOTIDE SEQUENCE</scope>
    <source>
        <strain evidence="1">S20</strain>
    </source>
</reference>
<evidence type="ECO:0008006" key="2">
    <source>
        <dbReference type="Google" id="ProtNLM"/>
    </source>
</evidence>
<accession>A0AAU7XH98</accession>
<dbReference type="AlphaFoldDB" id="A0AAU7XH98"/>
<sequence>MHSEVIEHITFRLKPGIGEAAFQAAAAPAYAICDSQPGFRWRRQLHRADGAMIDIIEWADMAAAEAASAVIGNSPDCAAFLNTIDMASTVIEHLPVQARSKT</sequence>
<dbReference type="EMBL" id="CP158568">
    <property type="protein sequence ID" value="XBY46233.1"/>
    <property type="molecule type" value="Genomic_DNA"/>
</dbReference>
<proteinExistence type="predicted"/>
<dbReference type="KEGG" id="mflg:ABS361_08430"/>
<dbReference type="RefSeq" id="WP_407051330.1">
    <property type="nucleotide sequence ID" value="NZ_CP158568.1"/>
</dbReference>